<dbReference type="RefSeq" id="WP_242160160.1">
    <property type="nucleotide sequence ID" value="NZ_CP131914.1"/>
</dbReference>
<reference evidence="1" key="2">
    <citation type="submission" date="2022-01" db="EMBL/GenBank/DDBJ databases">
        <authorList>
            <person name="Rana R."/>
            <person name="Patil P.B."/>
        </authorList>
    </citation>
    <scope>NUCLEOTIDE SEQUENCE</scope>
    <source>
        <strain evidence="1">PPL560</strain>
    </source>
</reference>
<keyword evidence="3" id="KW-1185">Reference proteome</keyword>
<dbReference type="KEGG" id="xin:Q7W82_04225"/>
<evidence type="ECO:0000313" key="1">
    <source>
        <dbReference type="EMBL" id="MCI2262193.1"/>
    </source>
</evidence>
<sequence>MIETEEFTILEAEAKHSPANGLSGRGLQWVGIRSVSADCKKCDYSWYAFSGDGTLDMPVGAALLTCPHCRNHGQLPMRELKALSEGAA</sequence>
<protein>
    <submittedName>
        <fullName evidence="2">Uncharacterized protein</fullName>
    </submittedName>
</protein>
<dbReference type="EMBL" id="CP131914">
    <property type="protein sequence ID" value="XCI81374.1"/>
    <property type="molecule type" value="Genomic_DNA"/>
</dbReference>
<evidence type="ECO:0000313" key="3">
    <source>
        <dbReference type="Proteomes" id="UP001430647"/>
    </source>
</evidence>
<evidence type="ECO:0000313" key="2">
    <source>
        <dbReference type="EMBL" id="XCI81374.1"/>
    </source>
</evidence>
<organism evidence="2">
    <name type="scientific">Xanthomonas indica</name>
    <dbReference type="NCBI Taxonomy" id="2912242"/>
    <lineage>
        <taxon>Bacteria</taxon>
        <taxon>Pseudomonadati</taxon>
        <taxon>Pseudomonadota</taxon>
        <taxon>Gammaproteobacteria</taxon>
        <taxon>Lysobacterales</taxon>
        <taxon>Lysobacteraceae</taxon>
        <taxon>Xanthomonas</taxon>
    </lineage>
</organism>
<dbReference type="AlphaFoldDB" id="A0AAU8I7Z4"/>
<reference evidence="2" key="3">
    <citation type="submission" date="2023-08" db="EMBL/GenBank/DDBJ databases">
        <title>Complete genome sequence of Xanthomonas indica.</title>
        <authorList>
            <person name="Patil P.B."/>
            <person name="Rana R."/>
        </authorList>
    </citation>
    <scope>NUCLEOTIDE SEQUENCE</scope>
    <source>
        <strain evidence="2">PPL560</strain>
    </source>
</reference>
<dbReference type="Proteomes" id="UP001430647">
    <property type="component" value="Unassembled WGS sequence"/>
</dbReference>
<accession>A0AAU8I7Z4</accession>
<name>A0AAU8I7Z4_9XANT</name>
<reference evidence="1 3" key="1">
    <citation type="journal article" date="2022" name="Curr. Microbiol.">
        <title>Xanthomonas indica sp. nov., a Novel Member of Non-Pathogenic Xanthomonas Community from Healthy Rice Seeds.</title>
        <authorList>
            <person name="Rana R."/>
            <person name="Madhavan V.N."/>
            <person name="Saroha T."/>
            <person name="Bansal K."/>
            <person name="Kaur A."/>
            <person name="Sonti R.V."/>
            <person name="Patel H.K."/>
            <person name="Patil P.B."/>
        </authorList>
    </citation>
    <scope>NUCLEOTIDE SEQUENCE [LARGE SCALE GENOMIC DNA]</scope>
    <source>
        <strain evidence="1 3">PPL560</strain>
    </source>
</reference>
<proteinExistence type="predicted"/>
<gene>
    <name evidence="1" type="ORF">L3V74_11630</name>
    <name evidence="2" type="ORF">Q7W82_04225</name>
</gene>
<dbReference type="EMBL" id="JAKJPQ010000009">
    <property type="protein sequence ID" value="MCI2262193.1"/>
    <property type="molecule type" value="Genomic_DNA"/>
</dbReference>